<sequence length="83" mass="9086">MAWDHASVGIPYAYNASSTPISDCYSLSISCHDAINLFCTHGSCSQNPPGGVAATDCYIWKCRETTVRKFEDATQVMHWNGPV</sequence>
<protein>
    <submittedName>
        <fullName evidence="1">Uncharacterized protein</fullName>
    </submittedName>
</protein>
<evidence type="ECO:0000313" key="2">
    <source>
        <dbReference type="Proteomes" id="UP000253729"/>
    </source>
</evidence>
<accession>A0A3F3PMW3</accession>
<dbReference type="Proteomes" id="UP000253729">
    <property type="component" value="Unassembled WGS sequence"/>
</dbReference>
<reference evidence="1 2" key="1">
    <citation type="submission" date="2018-07" db="EMBL/GenBank/DDBJ databases">
        <title>The genomes of Aspergillus section Nigri reveals drivers in fungal speciation.</title>
        <authorList>
            <consortium name="DOE Joint Genome Institute"/>
            <person name="Vesth T.C."/>
            <person name="Nybo J."/>
            <person name="Theobald S."/>
            <person name="Brandl J."/>
            <person name="Frisvad J.C."/>
            <person name="Nielsen K.F."/>
            <person name="Lyhne E.K."/>
            <person name="Kogle M.E."/>
            <person name="Kuo A."/>
            <person name="Riley R."/>
            <person name="Clum A."/>
            <person name="Nolan M."/>
            <person name="Lipzen A."/>
            <person name="Salamov A."/>
            <person name="Henrissat B."/>
            <person name="Wiebenga A."/>
            <person name="De vries R.P."/>
            <person name="Grigoriev I.V."/>
            <person name="Mortensen U.H."/>
            <person name="Andersen M.R."/>
            <person name="Baker S.E."/>
        </authorList>
    </citation>
    <scope>NUCLEOTIDE SEQUENCE [LARGE SCALE GENOMIC DNA]</scope>
    <source>
        <strain evidence="1 2">CBS 139.54b</strain>
    </source>
</reference>
<feature type="non-terminal residue" evidence="1">
    <location>
        <position position="83"/>
    </location>
</feature>
<dbReference type="AlphaFoldDB" id="A0A3F3PMW3"/>
<gene>
    <name evidence="1" type="ORF">BDQ94DRAFT_152517</name>
</gene>
<name>A0A3F3PMW3_9EURO</name>
<keyword evidence="2" id="KW-1185">Reference proteome</keyword>
<proteinExistence type="predicted"/>
<dbReference type="EMBL" id="KZ852079">
    <property type="protein sequence ID" value="RDH28102.1"/>
    <property type="molecule type" value="Genomic_DNA"/>
</dbReference>
<dbReference type="RefSeq" id="XP_026621124.1">
    <property type="nucleotide sequence ID" value="XM_026767985.1"/>
</dbReference>
<dbReference type="GeneID" id="38136341"/>
<organism evidence="1 2">
    <name type="scientific">Aspergillus welwitschiae</name>
    <dbReference type="NCBI Taxonomy" id="1341132"/>
    <lineage>
        <taxon>Eukaryota</taxon>
        <taxon>Fungi</taxon>
        <taxon>Dikarya</taxon>
        <taxon>Ascomycota</taxon>
        <taxon>Pezizomycotina</taxon>
        <taxon>Eurotiomycetes</taxon>
        <taxon>Eurotiomycetidae</taxon>
        <taxon>Eurotiales</taxon>
        <taxon>Aspergillaceae</taxon>
        <taxon>Aspergillus</taxon>
        <taxon>Aspergillus subgen. Circumdati</taxon>
    </lineage>
</organism>
<evidence type="ECO:0000313" key="1">
    <source>
        <dbReference type="EMBL" id="RDH28102.1"/>
    </source>
</evidence>